<evidence type="ECO:0000256" key="1">
    <source>
        <dbReference type="SAM" id="SignalP"/>
    </source>
</evidence>
<proteinExistence type="predicted"/>
<reference evidence="2 3" key="1">
    <citation type="submission" date="2024-09" db="EMBL/GenBank/DDBJ databases">
        <authorList>
            <person name="Sun Q."/>
            <person name="Mori K."/>
        </authorList>
    </citation>
    <scope>NUCLEOTIDE SEQUENCE [LARGE SCALE GENOMIC DNA]</scope>
    <source>
        <strain evidence="2 3">JCM 3323</strain>
    </source>
</reference>
<dbReference type="RefSeq" id="WP_346124953.1">
    <property type="nucleotide sequence ID" value="NZ_BAAAXC010000015.1"/>
</dbReference>
<sequence>MRPTARLLTAATLTAGGLLLFTAQPAHAIIDPITTISCLTETAADVTALVDPAAVAAPAEAPAVHCLQP</sequence>
<name>A0ABV5Q5G9_9ACTN</name>
<organism evidence="2 3">
    <name type="scientific">Nonomuraea roseola</name>
    <dbReference type="NCBI Taxonomy" id="46179"/>
    <lineage>
        <taxon>Bacteria</taxon>
        <taxon>Bacillati</taxon>
        <taxon>Actinomycetota</taxon>
        <taxon>Actinomycetes</taxon>
        <taxon>Streptosporangiales</taxon>
        <taxon>Streptosporangiaceae</taxon>
        <taxon>Nonomuraea</taxon>
    </lineage>
</organism>
<keyword evidence="1" id="KW-0732">Signal</keyword>
<comment type="caution">
    <text evidence="2">The sequence shown here is derived from an EMBL/GenBank/DDBJ whole genome shotgun (WGS) entry which is preliminary data.</text>
</comment>
<evidence type="ECO:0008006" key="4">
    <source>
        <dbReference type="Google" id="ProtNLM"/>
    </source>
</evidence>
<evidence type="ECO:0000313" key="3">
    <source>
        <dbReference type="Proteomes" id="UP001589646"/>
    </source>
</evidence>
<feature type="chain" id="PRO_5045769094" description="Secreted protein" evidence="1">
    <location>
        <begin position="29"/>
        <end position="69"/>
    </location>
</feature>
<feature type="signal peptide" evidence="1">
    <location>
        <begin position="1"/>
        <end position="28"/>
    </location>
</feature>
<keyword evidence="3" id="KW-1185">Reference proteome</keyword>
<dbReference type="Proteomes" id="UP001589646">
    <property type="component" value="Unassembled WGS sequence"/>
</dbReference>
<evidence type="ECO:0000313" key="2">
    <source>
        <dbReference type="EMBL" id="MFB9530243.1"/>
    </source>
</evidence>
<gene>
    <name evidence="2" type="ORF">ACFFRN_26890</name>
</gene>
<protein>
    <recommendedName>
        <fullName evidence="4">Secreted protein</fullName>
    </recommendedName>
</protein>
<accession>A0ABV5Q5G9</accession>
<dbReference type="EMBL" id="JBHMCE010000008">
    <property type="protein sequence ID" value="MFB9530243.1"/>
    <property type="molecule type" value="Genomic_DNA"/>
</dbReference>